<evidence type="ECO:0000256" key="7">
    <source>
        <dbReference type="SAM" id="SignalP"/>
    </source>
</evidence>
<feature type="transmembrane region" description="Helical" evidence="6">
    <location>
        <begin position="129"/>
        <end position="150"/>
    </location>
</feature>
<evidence type="ECO:0000256" key="4">
    <source>
        <dbReference type="ARBA" id="ARBA00022989"/>
    </source>
</evidence>
<keyword evidence="4 6" id="KW-1133">Transmembrane helix</keyword>
<dbReference type="EMBL" id="UYRR01032294">
    <property type="protein sequence ID" value="VDK55016.1"/>
    <property type="molecule type" value="Genomic_DNA"/>
</dbReference>
<dbReference type="Pfam" id="PF07690">
    <property type="entry name" value="MFS_1"/>
    <property type="match status" value="1"/>
</dbReference>
<reference evidence="10" key="1">
    <citation type="submission" date="2017-02" db="UniProtKB">
        <authorList>
            <consortium name="WormBaseParasite"/>
        </authorList>
    </citation>
    <scope>IDENTIFICATION</scope>
</reference>
<keyword evidence="3 6" id="KW-0812">Transmembrane</keyword>
<dbReference type="InterPro" id="IPR011701">
    <property type="entry name" value="MFS"/>
</dbReference>
<dbReference type="Proteomes" id="UP000267096">
    <property type="component" value="Unassembled WGS sequence"/>
</dbReference>
<keyword evidence="9" id="KW-1185">Reference proteome</keyword>
<dbReference type="Gene3D" id="1.20.1250.20">
    <property type="entry name" value="MFS general substrate transporter like domains"/>
    <property type="match status" value="1"/>
</dbReference>
<evidence type="ECO:0000256" key="6">
    <source>
        <dbReference type="SAM" id="Phobius"/>
    </source>
</evidence>
<evidence type="ECO:0000313" key="9">
    <source>
        <dbReference type="Proteomes" id="UP000267096"/>
    </source>
</evidence>
<organism evidence="10">
    <name type="scientific">Anisakis simplex</name>
    <name type="common">Herring worm</name>
    <dbReference type="NCBI Taxonomy" id="6269"/>
    <lineage>
        <taxon>Eukaryota</taxon>
        <taxon>Metazoa</taxon>
        <taxon>Ecdysozoa</taxon>
        <taxon>Nematoda</taxon>
        <taxon>Chromadorea</taxon>
        <taxon>Rhabditida</taxon>
        <taxon>Spirurina</taxon>
        <taxon>Ascaridomorpha</taxon>
        <taxon>Ascaridoidea</taxon>
        <taxon>Anisakidae</taxon>
        <taxon>Anisakis</taxon>
        <taxon>Anisakis simplex complex</taxon>
    </lineage>
</organism>
<keyword evidence="7" id="KW-0732">Signal</keyword>
<protein>
    <submittedName>
        <fullName evidence="10">MFS domain-containing protein</fullName>
    </submittedName>
</protein>
<accession>A0A0M3K4U6</accession>
<sequence>MLFFGMSMFALYHFLMIPWPFYSGPLDYIPLTIVGNSTVEDTSKGGGCLREYTWCKYTTRVPLPVFVIASTIITGTAFSSVGVASGTLFSEILGPRNQGFMQGLFALFGSIGRFLGPIVSTLLFEKIGYSVPMAILLGMVLLADVVIITFRKRLVPLKLIPPIGVKTPYKNGVFYRF</sequence>
<gene>
    <name evidence="8" type="ORF">ASIM_LOCUS15394</name>
</gene>
<dbReference type="WBParaSite" id="ASIM_0001598701-mRNA-1">
    <property type="protein sequence ID" value="ASIM_0001598701-mRNA-1"/>
    <property type="gene ID" value="ASIM_0001598701"/>
</dbReference>
<dbReference type="SUPFAM" id="SSF103473">
    <property type="entry name" value="MFS general substrate transporter"/>
    <property type="match status" value="1"/>
</dbReference>
<dbReference type="GO" id="GO:0022857">
    <property type="term" value="F:transmembrane transporter activity"/>
    <property type="evidence" value="ECO:0007669"/>
    <property type="project" value="InterPro"/>
</dbReference>
<evidence type="ECO:0000313" key="8">
    <source>
        <dbReference type="EMBL" id="VDK55016.1"/>
    </source>
</evidence>
<name>A0A0M3K4U6_ANISI</name>
<dbReference type="InterPro" id="IPR036259">
    <property type="entry name" value="MFS_trans_sf"/>
</dbReference>
<dbReference type="OrthoDB" id="370281at2759"/>
<dbReference type="PANTHER" id="PTHR23510:SF3">
    <property type="entry name" value="MAJOR FACILITATOR SUPERFAMILY DOMAIN-CONTAINING PROTEIN 8"/>
    <property type="match status" value="1"/>
</dbReference>
<proteinExistence type="predicted"/>
<evidence type="ECO:0000256" key="5">
    <source>
        <dbReference type="ARBA" id="ARBA00023136"/>
    </source>
</evidence>
<keyword evidence="2" id="KW-0813">Transport</keyword>
<feature type="chain" id="PRO_5043121263" evidence="7">
    <location>
        <begin position="24"/>
        <end position="177"/>
    </location>
</feature>
<keyword evidence="5 6" id="KW-0472">Membrane</keyword>
<evidence type="ECO:0000256" key="2">
    <source>
        <dbReference type="ARBA" id="ARBA00022448"/>
    </source>
</evidence>
<evidence type="ECO:0000256" key="3">
    <source>
        <dbReference type="ARBA" id="ARBA00022692"/>
    </source>
</evidence>
<dbReference type="GO" id="GO:0012505">
    <property type="term" value="C:endomembrane system"/>
    <property type="evidence" value="ECO:0007669"/>
    <property type="project" value="UniProtKB-SubCell"/>
</dbReference>
<reference evidence="8 9" key="2">
    <citation type="submission" date="2018-11" db="EMBL/GenBank/DDBJ databases">
        <authorList>
            <consortium name="Pathogen Informatics"/>
        </authorList>
    </citation>
    <scope>NUCLEOTIDE SEQUENCE [LARGE SCALE GENOMIC DNA]</scope>
</reference>
<comment type="subcellular location">
    <subcellularLocation>
        <location evidence="1">Endomembrane system</location>
        <topology evidence="1">Multi-pass membrane protein</topology>
    </subcellularLocation>
</comment>
<evidence type="ECO:0000256" key="1">
    <source>
        <dbReference type="ARBA" id="ARBA00004127"/>
    </source>
</evidence>
<dbReference type="AlphaFoldDB" id="A0A0M3K4U6"/>
<dbReference type="GO" id="GO:0005765">
    <property type="term" value="C:lysosomal membrane"/>
    <property type="evidence" value="ECO:0007669"/>
    <property type="project" value="TreeGrafter"/>
</dbReference>
<dbReference type="PANTHER" id="PTHR23510">
    <property type="entry name" value="INNER MEMBRANE TRANSPORT PROTEIN YAJR"/>
    <property type="match status" value="1"/>
</dbReference>
<evidence type="ECO:0000313" key="10">
    <source>
        <dbReference type="WBParaSite" id="ASIM_0001598701-mRNA-1"/>
    </source>
</evidence>
<dbReference type="InterPro" id="IPR051068">
    <property type="entry name" value="MFS_Domain-Containing_Protein"/>
</dbReference>
<feature type="transmembrane region" description="Helical" evidence="6">
    <location>
        <begin position="66"/>
        <end position="89"/>
    </location>
</feature>
<feature type="signal peptide" evidence="7">
    <location>
        <begin position="1"/>
        <end position="23"/>
    </location>
</feature>
<feature type="transmembrane region" description="Helical" evidence="6">
    <location>
        <begin position="101"/>
        <end position="123"/>
    </location>
</feature>